<dbReference type="InterPro" id="IPR029063">
    <property type="entry name" value="SAM-dependent_MTases_sf"/>
</dbReference>
<name>A0A2P6NT84_9EUKA</name>
<reference evidence="10 11" key="1">
    <citation type="journal article" date="2018" name="Genome Biol. Evol.">
        <title>Multiple Roots of Fruiting Body Formation in Amoebozoa.</title>
        <authorList>
            <person name="Hillmann F."/>
            <person name="Forbes G."/>
            <person name="Novohradska S."/>
            <person name="Ferling I."/>
            <person name="Riege K."/>
            <person name="Groth M."/>
            <person name="Westermann M."/>
            <person name="Marz M."/>
            <person name="Spaller T."/>
            <person name="Winckler T."/>
            <person name="Schaap P."/>
            <person name="Glockner G."/>
        </authorList>
    </citation>
    <scope>NUCLEOTIDE SEQUENCE [LARGE SCALE GENOMIC DNA]</scope>
    <source>
        <strain evidence="10 11">Jena</strain>
    </source>
</reference>
<evidence type="ECO:0000256" key="7">
    <source>
        <dbReference type="SAM" id="Phobius"/>
    </source>
</evidence>
<dbReference type="InterPro" id="IPR007757">
    <property type="entry name" value="MT-A70-like"/>
</dbReference>
<dbReference type="PROSITE" id="PS01357">
    <property type="entry name" value="ZF_ZZ_1"/>
    <property type="match status" value="1"/>
</dbReference>
<evidence type="ECO:0000313" key="10">
    <source>
        <dbReference type="EMBL" id="PRP87140.1"/>
    </source>
</evidence>
<evidence type="ECO:0000256" key="5">
    <source>
        <dbReference type="PROSITE-ProRule" id="PRU00489"/>
    </source>
</evidence>
<evidence type="ECO:0000256" key="1">
    <source>
        <dbReference type="ARBA" id="ARBA00022723"/>
    </source>
</evidence>
<feature type="transmembrane region" description="Helical" evidence="7">
    <location>
        <begin position="332"/>
        <end position="352"/>
    </location>
</feature>
<dbReference type="PANTHER" id="PTHR12829">
    <property type="entry name" value="N6-ADENOSINE-METHYLTRANSFERASE"/>
    <property type="match status" value="1"/>
</dbReference>
<dbReference type="Pfam" id="PF00569">
    <property type="entry name" value="ZZ"/>
    <property type="match status" value="3"/>
</dbReference>
<sequence>MGRRTNLFVLFIIGLSCVLAGRNLVDQDAISLVPFHRKFAMFNRQDAPSKTWPGNGISTITHDFTIKNQGTNRVYVVSLMSAHLPEFGLKIQQTNEEVYCCESSTLLSSKARCQDKELGSLAIGLSDNMFVDEFINNTIFEVHNVTETGLYYTFFVNCPTDETRQTVHITGALYFMNPFGNLSGDQWYYMPFFLSVMLVYFLVFLYWIGISVKYRKTLLMLQNWIGLVVLCGVVENASIYFAYLGYNNIGKNYIGAMIVGTVVSSLKGTLSRVLILVVCMGYGVVKPTLGTTSYRVALLGLVYFIFSSANYISDLVHRSGSVYISDAASLLVVLPTAFLNTWFYWWTITSLMRTITLLQERRQTIKLSMYKSFFLTLLALGCALIIIVFSYTIVLLTTEEKDTWKISWIWNAFFEVLYLAVLLTIVIIWRPMENNTRYAYSEMDPALDDDVEADVQQVVLSTFSPGVSLRKPTQTNEEGRKHPDGDESKEINIRVYQTLFYSCYPTAHLIGRDCPLLRTILRLYRSRSVPQMPSKRRSAQNWWPCPTDNQSEKKSGSVFHRTENNQMNEADLSLIPPSPPPPPRTSKRSTKVVNYNEEDEEGEDYSYKKNRRSKEDDSDDDTNDYAAPKTDHMIPSLTPHNLPDNAITIAKATAWPELQKLQPEQRYPVPLAEEEAFEHGLNGRPPLYAKELPAIDSKEPADPSTTETLDTDLIIDDADFEDITPEYMNKPNEVLIRNFQNYFIRRERTKKKKTSKEREEKYDKEREKHQQDLLENQWKWTEGTFINCDLRYFSLKSLNYDFDVVLIDPPWKVKGTEHGSNERTMFSNNNFALAYNTLANNEILDIDVGSLSTSGFLFLWAINGQQPLAYECLNRWGYTYVDKITWVKKTVNENLSVTQGFYFLHSTETCLVGVKANQGRNIEFVTKVTNDVLFAKTGKNSQKPKELYEIIEQMVPGGRKIELFARNHNIRRGWLSLGNQLGEYFDWNHDVISCDVCSNDIAVGTPRFKHKEEKNRDLCEACLIESKDPHEQYFRIENIVNEMVFHEWYKCNCCNYEPIWGIRFHCDDCPDLDICEECYDNKKFRNPDFAPNHSEEHHWDLVEKPELAGGFQVHQIRCQGCLTHPIIGNRFRCVECKQMDLCQKCFFLKKEPRTHRHDHMMDMVMDEDLSHPSVKCDICLAKCFNGLRYKCADCFKFDVCEKCHVTKAPIPFSVIGHKSFHKFNKIRGEFLEDEDDERPKRPNKSRKRFSN</sequence>
<dbReference type="Pfam" id="PF06814">
    <property type="entry name" value="GOST_TM"/>
    <property type="match status" value="1"/>
</dbReference>
<feature type="transmembrane region" description="Helical" evidence="7">
    <location>
        <begin position="187"/>
        <end position="212"/>
    </location>
</feature>
<dbReference type="SMART" id="SM00291">
    <property type="entry name" value="ZnF_ZZ"/>
    <property type="match status" value="4"/>
</dbReference>
<dbReference type="Proteomes" id="UP000241769">
    <property type="component" value="Unassembled WGS sequence"/>
</dbReference>
<evidence type="ECO:0000256" key="8">
    <source>
        <dbReference type="SAM" id="SignalP"/>
    </source>
</evidence>
<keyword evidence="11" id="KW-1185">Reference proteome</keyword>
<evidence type="ECO:0000256" key="2">
    <source>
        <dbReference type="ARBA" id="ARBA00022771"/>
    </source>
</evidence>
<dbReference type="PROSITE" id="PS51257">
    <property type="entry name" value="PROKAR_LIPOPROTEIN"/>
    <property type="match status" value="1"/>
</dbReference>
<feature type="transmembrane region" description="Helical" evidence="7">
    <location>
        <begin position="224"/>
        <end position="246"/>
    </location>
</feature>
<dbReference type="InterPro" id="IPR000433">
    <property type="entry name" value="Znf_ZZ"/>
</dbReference>
<keyword evidence="7" id="KW-0812">Transmembrane</keyword>
<feature type="transmembrane region" description="Helical" evidence="7">
    <location>
        <begin position="373"/>
        <end position="396"/>
    </location>
</feature>
<dbReference type="SUPFAM" id="SSF57850">
    <property type="entry name" value="RING/U-box"/>
    <property type="match status" value="3"/>
</dbReference>
<dbReference type="AlphaFoldDB" id="A0A2P6NT84"/>
<feature type="region of interest" description="Disordered" evidence="6">
    <location>
        <begin position="466"/>
        <end position="488"/>
    </location>
</feature>
<dbReference type="SUPFAM" id="SSF53335">
    <property type="entry name" value="S-adenosyl-L-methionine-dependent methyltransferases"/>
    <property type="match status" value="1"/>
</dbReference>
<gene>
    <name evidence="10" type="ORF">PROFUN_01402</name>
</gene>
<dbReference type="GO" id="GO:0032259">
    <property type="term" value="P:methylation"/>
    <property type="evidence" value="ECO:0007669"/>
    <property type="project" value="InterPro"/>
</dbReference>
<dbReference type="GO" id="GO:0036396">
    <property type="term" value="C:RNA N6-methyladenosine methyltransferase complex"/>
    <property type="evidence" value="ECO:0007669"/>
    <property type="project" value="TreeGrafter"/>
</dbReference>
<keyword evidence="7" id="KW-0472">Membrane</keyword>
<dbReference type="EMBL" id="MDYQ01000022">
    <property type="protein sequence ID" value="PRP87140.1"/>
    <property type="molecule type" value="Genomic_DNA"/>
</dbReference>
<dbReference type="GO" id="GO:0005634">
    <property type="term" value="C:nucleus"/>
    <property type="evidence" value="ECO:0007669"/>
    <property type="project" value="TreeGrafter"/>
</dbReference>
<dbReference type="Gene3D" id="3.40.50.150">
    <property type="entry name" value="Vaccinia Virus protein VP39"/>
    <property type="match status" value="1"/>
</dbReference>
<feature type="compositionally biased region" description="Basic and acidic residues" evidence="6">
    <location>
        <begin position="550"/>
        <end position="563"/>
    </location>
</feature>
<feature type="compositionally biased region" description="Polar residues" evidence="6">
    <location>
        <begin position="466"/>
        <end position="476"/>
    </location>
</feature>
<comment type="similarity">
    <text evidence="5">Belongs to the MT-A70-like family.</text>
</comment>
<feature type="chain" id="PRO_5015165617" description="ZZ-type domain-containing protein" evidence="8">
    <location>
        <begin position="21"/>
        <end position="1251"/>
    </location>
</feature>
<feature type="domain" description="ZZ-type" evidence="9">
    <location>
        <begin position="1171"/>
        <end position="1231"/>
    </location>
</feature>
<dbReference type="OrthoDB" id="19932at2759"/>
<dbReference type="Pfam" id="PF05063">
    <property type="entry name" value="MT-A70"/>
    <property type="match status" value="1"/>
</dbReference>
<dbReference type="PROSITE" id="PS50135">
    <property type="entry name" value="ZF_ZZ_2"/>
    <property type="match status" value="3"/>
</dbReference>
<dbReference type="InterPro" id="IPR002052">
    <property type="entry name" value="DNA_methylase_N6_adenine_CS"/>
</dbReference>
<evidence type="ECO:0000256" key="6">
    <source>
        <dbReference type="SAM" id="MobiDB-lite"/>
    </source>
</evidence>
<dbReference type="PANTHER" id="PTHR12829:SF2">
    <property type="entry name" value="N6-ADENOSINE-METHYLTRANSFERASE MT-A70-LIKE"/>
    <property type="match status" value="1"/>
</dbReference>
<dbReference type="GO" id="GO:0008168">
    <property type="term" value="F:methyltransferase activity"/>
    <property type="evidence" value="ECO:0007669"/>
    <property type="project" value="InterPro"/>
</dbReference>
<evidence type="ECO:0000256" key="4">
    <source>
        <dbReference type="PROSITE-ProRule" id="PRU00228"/>
    </source>
</evidence>
<keyword evidence="1" id="KW-0479">Metal-binding</keyword>
<protein>
    <recommendedName>
        <fullName evidence="9">ZZ-type domain-containing protein</fullName>
    </recommendedName>
</protein>
<feature type="signal peptide" evidence="8">
    <location>
        <begin position="1"/>
        <end position="20"/>
    </location>
</feature>
<proteinExistence type="inferred from homology"/>
<dbReference type="Gene3D" id="3.30.60.90">
    <property type="match status" value="3"/>
</dbReference>
<keyword evidence="7" id="KW-1133">Transmembrane helix</keyword>
<feature type="domain" description="ZZ-type" evidence="9">
    <location>
        <begin position="1046"/>
        <end position="1107"/>
    </location>
</feature>
<keyword evidence="8" id="KW-0732">Signal</keyword>
<dbReference type="InParanoid" id="A0A2P6NT84"/>
<dbReference type="PROSITE" id="PS00092">
    <property type="entry name" value="N6_MTASE"/>
    <property type="match status" value="1"/>
</dbReference>
<dbReference type="InterPro" id="IPR043145">
    <property type="entry name" value="Znf_ZZ_sf"/>
</dbReference>
<evidence type="ECO:0000259" key="9">
    <source>
        <dbReference type="PROSITE" id="PS50135"/>
    </source>
</evidence>
<evidence type="ECO:0000313" key="11">
    <source>
        <dbReference type="Proteomes" id="UP000241769"/>
    </source>
</evidence>
<feature type="transmembrane region" description="Helical" evidence="7">
    <location>
        <begin position="408"/>
        <end position="429"/>
    </location>
</feature>
<keyword evidence="3" id="KW-0862">Zinc</keyword>
<dbReference type="GO" id="GO:0003676">
    <property type="term" value="F:nucleic acid binding"/>
    <property type="evidence" value="ECO:0007669"/>
    <property type="project" value="InterPro"/>
</dbReference>
<dbReference type="PROSITE" id="PS51143">
    <property type="entry name" value="MT_A70"/>
    <property type="match status" value="1"/>
</dbReference>
<feature type="domain" description="ZZ-type" evidence="9">
    <location>
        <begin position="1113"/>
        <end position="1169"/>
    </location>
</feature>
<accession>A0A2P6NT84</accession>
<organism evidence="10 11">
    <name type="scientific">Planoprotostelium fungivorum</name>
    <dbReference type="NCBI Taxonomy" id="1890364"/>
    <lineage>
        <taxon>Eukaryota</taxon>
        <taxon>Amoebozoa</taxon>
        <taxon>Evosea</taxon>
        <taxon>Variosea</taxon>
        <taxon>Cavosteliida</taxon>
        <taxon>Cavosteliaceae</taxon>
        <taxon>Planoprotostelium</taxon>
    </lineage>
</organism>
<feature type="region of interest" description="Disordered" evidence="6">
    <location>
        <begin position="529"/>
        <end position="639"/>
    </location>
</feature>
<feature type="transmembrane region" description="Helical" evidence="7">
    <location>
        <begin position="292"/>
        <end position="312"/>
    </location>
</feature>
<comment type="caution">
    <text evidence="10">The sequence shown here is derived from an EMBL/GenBank/DDBJ whole genome shotgun (WGS) entry which is preliminary data.</text>
</comment>
<keyword evidence="2 4" id="KW-0863">Zinc-finger</keyword>
<dbReference type="CDD" id="cd02249">
    <property type="entry name" value="ZZ"/>
    <property type="match status" value="2"/>
</dbReference>
<dbReference type="GO" id="GO:0008270">
    <property type="term" value="F:zinc ion binding"/>
    <property type="evidence" value="ECO:0007669"/>
    <property type="project" value="UniProtKB-KW"/>
</dbReference>
<feature type="compositionally biased region" description="Basic and acidic residues" evidence="6">
    <location>
        <begin position="477"/>
        <end position="488"/>
    </location>
</feature>
<evidence type="ECO:0000256" key="3">
    <source>
        <dbReference type="ARBA" id="ARBA00022833"/>
    </source>
</evidence>
<dbReference type="InterPro" id="IPR053937">
    <property type="entry name" value="GOST_TM"/>
</dbReference>